<reference evidence="2 3" key="1">
    <citation type="submission" date="2021-03" db="EMBL/GenBank/DDBJ databases">
        <title>Genomic Encyclopedia of Type Strains, Phase IV (KMG-IV): sequencing the most valuable type-strain genomes for metagenomic binning, comparative biology and taxonomic classification.</title>
        <authorList>
            <person name="Goeker M."/>
        </authorList>
    </citation>
    <scope>NUCLEOTIDE SEQUENCE [LARGE SCALE GENOMIC DNA]</scope>
    <source>
        <strain evidence="2 3">DSM 101953</strain>
    </source>
</reference>
<evidence type="ECO:0000313" key="2">
    <source>
        <dbReference type="EMBL" id="MBP2111122.1"/>
    </source>
</evidence>
<protein>
    <recommendedName>
        <fullName evidence="1">Microcin J25-processing protein McjB C-terminal domain-containing protein</fullName>
    </recommendedName>
</protein>
<sequence length="143" mass="16878">MTLEMPPEIFVMQKGTPMLQLIYALFLLREKKMNEVIEYSLKHKRLNPNLKKFINVTKKMLSVSNNSLINRHLELGCLKRSQILFYLACRYGVCVTLKVGFWHYYDSHNRKVLSGHAWVELDGEPYFESQSIKKYKVSFEAKN</sequence>
<dbReference type="Proteomes" id="UP000773462">
    <property type="component" value="Unassembled WGS sequence"/>
</dbReference>
<dbReference type="InterPro" id="IPR053521">
    <property type="entry name" value="McjB-like"/>
</dbReference>
<dbReference type="InterPro" id="IPR032708">
    <property type="entry name" value="McjB_C"/>
</dbReference>
<dbReference type="NCBIfam" id="NF033537">
    <property type="entry name" value="lasso_biosyn_B2"/>
    <property type="match status" value="1"/>
</dbReference>
<comment type="caution">
    <text evidence="2">The sequence shown here is derived from an EMBL/GenBank/DDBJ whole genome shotgun (WGS) entry which is preliminary data.</text>
</comment>
<gene>
    <name evidence="2" type="ORF">J2Z70_001263</name>
</gene>
<name>A0ABS4NM32_9BACL</name>
<keyword evidence="3" id="KW-1185">Reference proteome</keyword>
<proteinExistence type="predicted"/>
<dbReference type="EMBL" id="JAGGLV010000003">
    <property type="protein sequence ID" value="MBP2111122.1"/>
    <property type="molecule type" value="Genomic_DNA"/>
</dbReference>
<evidence type="ECO:0000313" key="3">
    <source>
        <dbReference type="Proteomes" id="UP000773462"/>
    </source>
</evidence>
<organism evidence="2 3">
    <name type="scientific">Paenibacillus silagei</name>
    <dbReference type="NCBI Taxonomy" id="1670801"/>
    <lineage>
        <taxon>Bacteria</taxon>
        <taxon>Bacillati</taxon>
        <taxon>Bacillota</taxon>
        <taxon>Bacilli</taxon>
        <taxon>Bacillales</taxon>
        <taxon>Paenibacillaceae</taxon>
        <taxon>Paenibacillus</taxon>
    </lineage>
</organism>
<evidence type="ECO:0000259" key="1">
    <source>
        <dbReference type="Pfam" id="PF13471"/>
    </source>
</evidence>
<feature type="domain" description="Microcin J25-processing protein McjB C-terminal" evidence="1">
    <location>
        <begin position="73"/>
        <end position="138"/>
    </location>
</feature>
<accession>A0ABS4NM32</accession>
<dbReference type="Pfam" id="PF13471">
    <property type="entry name" value="Transglut_core3"/>
    <property type="match status" value="1"/>
</dbReference>
<dbReference type="RefSeq" id="WP_209870514.1">
    <property type="nucleotide sequence ID" value="NZ_JAGGLV010000003.1"/>
</dbReference>